<comment type="caution">
    <text evidence="3">The sequence shown here is derived from an EMBL/GenBank/DDBJ whole genome shotgun (WGS) entry which is preliminary data.</text>
</comment>
<keyword evidence="4" id="KW-1185">Reference proteome</keyword>
<dbReference type="InterPro" id="IPR052523">
    <property type="entry name" value="Trichothecene_AcTrans"/>
</dbReference>
<dbReference type="SUPFAM" id="SSF55729">
    <property type="entry name" value="Acyl-CoA N-acyltransferases (Nat)"/>
    <property type="match status" value="1"/>
</dbReference>
<dbReference type="PROSITE" id="PS51186">
    <property type="entry name" value="GNAT"/>
    <property type="match status" value="1"/>
</dbReference>
<proteinExistence type="predicted"/>
<evidence type="ECO:0000313" key="4">
    <source>
        <dbReference type="Proteomes" id="UP000664132"/>
    </source>
</evidence>
<dbReference type="GO" id="GO:0016747">
    <property type="term" value="F:acyltransferase activity, transferring groups other than amino-acyl groups"/>
    <property type="evidence" value="ECO:0007669"/>
    <property type="project" value="InterPro"/>
</dbReference>
<dbReference type="PANTHER" id="PTHR42791:SF2">
    <property type="entry name" value="N-ACETYLTRANSFERASE DOMAIN-CONTAINING PROTEIN"/>
    <property type="match status" value="1"/>
</dbReference>
<organism evidence="3 4">
    <name type="scientific">Cadophora malorum</name>
    <dbReference type="NCBI Taxonomy" id="108018"/>
    <lineage>
        <taxon>Eukaryota</taxon>
        <taxon>Fungi</taxon>
        <taxon>Dikarya</taxon>
        <taxon>Ascomycota</taxon>
        <taxon>Pezizomycotina</taxon>
        <taxon>Leotiomycetes</taxon>
        <taxon>Helotiales</taxon>
        <taxon>Ploettnerulaceae</taxon>
        <taxon>Cadophora</taxon>
    </lineage>
</organism>
<evidence type="ECO:0000256" key="1">
    <source>
        <dbReference type="SAM" id="MobiDB-lite"/>
    </source>
</evidence>
<dbReference type="Gene3D" id="3.40.630.30">
    <property type="match status" value="1"/>
</dbReference>
<name>A0A8H7TAD8_9HELO</name>
<evidence type="ECO:0000259" key="2">
    <source>
        <dbReference type="PROSITE" id="PS51186"/>
    </source>
</evidence>
<dbReference type="CDD" id="cd04301">
    <property type="entry name" value="NAT_SF"/>
    <property type="match status" value="1"/>
</dbReference>
<dbReference type="Proteomes" id="UP000664132">
    <property type="component" value="Unassembled WGS sequence"/>
</dbReference>
<reference evidence="3" key="1">
    <citation type="submission" date="2021-02" db="EMBL/GenBank/DDBJ databases">
        <title>Genome sequence Cadophora malorum strain M34.</title>
        <authorList>
            <person name="Stefanovic E."/>
            <person name="Vu D."/>
            <person name="Scully C."/>
            <person name="Dijksterhuis J."/>
            <person name="Roader J."/>
            <person name="Houbraken J."/>
        </authorList>
    </citation>
    <scope>NUCLEOTIDE SEQUENCE</scope>
    <source>
        <strain evidence="3">M34</strain>
    </source>
</reference>
<accession>A0A8H7TAD8</accession>
<dbReference type="InterPro" id="IPR000182">
    <property type="entry name" value="GNAT_dom"/>
</dbReference>
<dbReference type="PANTHER" id="PTHR42791">
    <property type="entry name" value="GNAT FAMILY ACETYLTRANSFERASE"/>
    <property type="match status" value="1"/>
</dbReference>
<dbReference type="Pfam" id="PF13673">
    <property type="entry name" value="Acetyltransf_10"/>
    <property type="match status" value="1"/>
</dbReference>
<sequence>MANDQFVLSPATVDDVPGMADVYLTAFGSDAFSSFAFPRDKISDQEMKRWLTERFKKTITEKREMHTFKILDTSANKICAFLRWSFPHTLADQEKTTREKEQKEREQEKEKTGIDPMWPLGANLGACDAFFGALDKKKGLYVDDAEMYVAHLLATDPSYQRKGLASRLLSHVLAIADQEKRKCYIEATKAGFPVYYKLGFREVDVLEIDMKPCGGDFVAFNTLMIREPQPVS</sequence>
<protein>
    <recommendedName>
        <fullName evidence="2">N-acetyltransferase domain-containing protein</fullName>
    </recommendedName>
</protein>
<evidence type="ECO:0000313" key="3">
    <source>
        <dbReference type="EMBL" id="KAG4415891.1"/>
    </source>
</evidence>
<dbReference type="AlphaFoldDB" id="A0A8H7TAD8"/>
<feature type="compositionally biased region" description="Basic and acidic residues" evidence="1">
    <location>
        <begin position="93"/>
        <end position="113"/>
    </location>
</feature>
<feature type="domain" description="N-acetyltransferase" evidence="2">
    <location>
        <begin position="65"/>
        <end position="229"/>
    </location>
</feature>
<dbReference type="OrthoDB" id="2832510at2759"/>
<feature type="region of interest" description="Disordered" evidence="1">
    <location>
        <begin position="93"/>
        <end position="114"/>
    </location>
</feature>
<gene>
    <name evidence="3" type="ORF">IFR04_010966</name>
</gene>
<dbReference type="EMBL" id="JAFJYH010000204">
    <property type="protein sequence ID" value="KAG4415891.1"/>
    <property type="molecule type" value="Genomic_DNA"/>
</dbReference>
<dbReference type="InterPro" id="IPR016181">
    <property type="entry name" value="Acyl_CoA_acyltransferase"/>
</dbReference>